<evidence type="ECO:0000256" key="1">
    <source>
        <dbReference type="ARBA" id="ARBA00001946"/>
    </source>
</evidence>
<comment type="cofactor">
    <cofactor evidence="1">
        <name>Mg(2+)</name>
        <dbReference type="ChEBI" id="CHEBI:18420"/>
    </cofactor>
</comment>
<comment type="catalytic activity">
    <reaction evidence="12">
        <text>n isopentenyl diphosphate + (2E,6E)-farnesyl diphosphate = a di-trans,poly-cis-polyprenyl diphosphate + n diphosphate</text>
        <dbReference type="Rhea" id="RHEA:53008"/>
        <dbReference type="Rhea" id="RHEA-COMP:19494"/>
        <dbReference type="ChEBI" id="CHEBI:33019"/>
        <dbReference type="ChEBI" id="CHEBI:128769"/>
        <dbReference type="ChEBI" id="CHEBI:136960"/>
        <dbReference type="ChEBI" id="CHEBI:175763"/>
        <dbReference type="EC" id="2.5.1.87"/>
    </reaction>
</comment>
<evidence type="ECO:0000256" key="11">
    <source>
        <dbReference type="ARBA" id="ARBA00023136"/>
    </source>
</evidence>
<proteinExistence type="inferred from homology"/>
<dbReference type="GeneID" id="108674141"/>
<evidence type="ECO:0000256" key="8">
    <source>
        <dbReference type="ARBA" id="ARBA00022824"/>
    </source>
</evidence>
<comment type="similarity">
    <text evidence="4">Belongs to the UPP synthase family.</text>
</comment>
<protein>
    <recommendedName>
        <fullName evidence="5">ditrans,polycis-polyprenyl diphosphate synthase [(2E,6E)-farnesyldiphosphate specific]</fullName>
        <ecNumber evidence="5">2.5.1.87</ecNumber>
    </recommendedName>
</protein>
<name>A0A8B7NUU9_HYAAZ</name>
<gene>
    <name evidence="15 16" type="primary">LOC108674141</name>
</gene>
<evidence type="ECO:0000256" key="4">
    <source>
        <dbReference type="ARBA" id="ARBA00005432"/>
    </source>
</evidence>
<dbReference type="PANTHER" id="PTHR21528">
    <property type="entry name" value="DEHYDRODOLICHYL DIPHOSPHATE SYNTHASE COMPLEX SUBUNIT NUS1"/>
    <property type="match status" value="1"/>
</dbReference>
<dbReference type="SUPFAM" id="SSF64005">
    <property type="entry name" value="Undecaprenyl diphosphate synthase"/>
    <property type="match status" value="1"/>
</dbReference>
<comment type="pathway">
    <text evidence="3">Protein modification; protein glycosylation.</text>
</comment>
<dbReference type="InterPro" id="IPR036424">
    <property type="entry name" value="UPP_synth-like_sf"/>
</dbReference>
<evidence type="ECO:0000256" key="2">
    <source>
        <dbReference type="ARBA" id="ARBA00004586"/>
    </source>
</evidence>
<dbReference type="GO" id="GO:0045547">
    <property type="term" value="F:ditrans,polycis-polyprenyl diphosphate synthase [(2E,6E)-farnesyl diphosphate specific] activity"/>
    <property type="evidence" value="ECO:0007669"/>
    <property type="project" value="UniProtKB-EC"/>
</dbReference>
<organism evidence="14 15">
    <name type="scientific">Hyalella azteca</name>
    <name type="common">Amphipod</name>
    <dbReference type="NCBI Taxonomy" id="294128"/>
    <lineage>
        <taxon>Eukaryota</taxon>
        <taxon>Metazoa</taxon>
        <taxon>Ecdysozoa</taxon>
        <taxon>Arthropoda</taxon>
        <taxon>Crustacea</taxon>
        <taxon>Multicrustacea</taxon>
        <taxon>Malacostraca</taxon>
        <taxon>Eumalacostraca</taxon>
        <taxon>Peracarida</taxon>
        <taxon>Amphipoda</taxon>
        <taxon>Senticaudata</taxon>
        <taxon>Talitrida</taxon>
        <taxon>Talitroidea</taxon>
        <taxon>Hyalellidae</taxon>
        <taxon>Hyalella</taxon>
    </lineage>
</organism>
<accession>A0A8B7NUU9</accession>
<dbReference type="EC" id="2.5.1.87" evidence="5"/>
<sequence length="346" mass="38948">MLTSLSDVKAHKTVQRLLAYFRMDLLLPVFQLLYFVAHFLVSVLQAVYGTYMDVLQITHFLYQKLTHTVHAQEQYNEGKGKLPEHPAVVFLPGHYLAAQLPQLVSLMTAFVKAGAKQITLYDPAGKIEEQQDELLLCLTRSLPGSLFLLLQHPLEQINEEPQKEQAHARSLVKGATAQTPVVYVSIVNCDSGVRHLLNCVRKLARQPHSSLTNLSPHDLDSVLAVRQVSNIECHDEMSNYCSEETSRLVSNPSCNERYLKNPRRCAQSAVSCSFVEQKSLSCMHLVRQQDPDMMIVIGDYMSSGGFPPWGLRLTEFAQTSSLGRIDSAELQNLFRSYAGIEKRFGR</sequence>
<keyword evidence="14" id="KW-1185">Reference proteome</keyword>
<evidence type="ECO:0000313" key="16">
    <source>
        <dbReference type="RefSeq" id="XP_047737951.1"/>
    </source>
</evidence>
<dbReference type="PANTHER" id="PTHR21528:SF0">
    <property type="entry name" value="DEHYDRODOLICHYL DIPHOSPHATE SYNTHASE COMPLEX SUBUNIT NUS1"/>
    <property type="match status" value="1"/>
</dbReference>
<evidence type="ECO:0000256" key="12">
    <source>
        <dbReference type="ARBA" id="ARBA00047353"/>
    </source>
</evidence>
<evidence type="ECO:0000313" key="15">
    <source>
        <dbReference type="RefSeq" id="XP_018017539.1"/>
    </source>
</evidence>
<keyword evidence="7 13" id="KW-0812">Transmembrane</keyword>
<evidence type="ECO:0000256" key="5">
    <source>
        <dbReference type="ARBA" id="ARBA00012596"/>
    </source>
</evidence>
<reference evidence="15 16" key="1">
    <citation type="submission" date="2025-04" db="UniProtKB">
        <authorList>
            <consortium name="RefSeq"/>
        </authorList>
    </citation>
    <scope>IDENTIFICATION</scope>
    <source>
        <tissue evidence="15 16">Whole organism</tissue>
    </source>
</reference>
<dbReference type="Proteomes" id="UP000694843">
    <property type="component" value="Unplaced"/>
</dbReference>
<keyword evidence="9" id="KW-0460">Magnesium</keyword>
<dbReference type="UniPathway" id="UPA00378"/>
<dbReference type="AlphaFoldDB" id="A0A8B7NUU9"/>
<dbReference type="RefSeq" id="XP_047737951.1">
    <property type="nucleotide sequence ID" value="XM_047881995.1"/>
</dbReference>
<evidence type="ECO:0000256" key="3">
    <source>
        <dbReference type="ARBA" id="ARBA00004922"/>
    </source>
</evidence>
<dbReference type="InterPro" id="IPR038887">
    <property type="entry name" value="Nus1/NgBR"/>
</dbReference>
<keyword evidence="8" id="KW-0256">Endoplasmic reticulum</keyword>
<evidence type="ECO:0000256" key="6">
    <source>
        <dbReference type="ARBA" id="ARBA00022679"/>
    </source>
</evidence>
<dbReference type="KEGG" id="hazt:108674141"/>
<dbReference type="RefSeq" id="XP_018017539.1">
    <property type="nucleotide sequence ID" value="XM_018162050.2"/>
</dbReference>
<dbReference type="GO" id="GO:1904423">
    <property type="term" value="C:dehydrodolichyl diphosphate synthase complex"/>
    <property type="evidence" value="ECO:0007669"/>
    <property type="project" value="InterPro"/>
</dbReference>
<evidence type="ECO:0000313" key="14">
    <source>
        <dbReference type="Proteomes" id="UP000694843"/>
    </source>
</evidence>
<dbReference type="Gene3D" id="3.40.1180.10">
    <property type="entry name" value="Decaprenyl diphosphate synthase-like"/>
    <property type="match status" value="1"/>
</dbReference>
<evidence type="ECO:0000256" key="13">
    <source>
        <dbReference type="SAM" id="Phobius"/>
    </source>
</evidence>
<dbReference type="OrthoDB" id="19639at2759"/>
<evidence type="ECO:0000256" key="7">
    <source>
        <dbReference type="ARBA" id="ARBA00022692"/>
    </source>
</evidence>
<evidence type="ECO:0000256" key="10">
    <source>
        <dbReference type="ARBA" id="ARBA00022989"/>
    </source>
</evidence>
<keyword evidence="11 13" id="KW-0472">Membrane</keyword>
<keyword evidence="10 13" id="KW-1133">Transmembrane helix</keyword>
<dbReference type="GO" id="GO:0005789">
    <property type="term" value="C:endoplasmic reticulum membrane"/>
    <property type="evidence" value="ECO:0007669"/>
    <property type="project" value="UniProtKB-SubCell"/>
</dbReference>
<keyword evidence="6" id="KW-0808">Transferase</keyword>
<comment type="subcellular location">
    <subcellularLocation>
        <location evidence="2">Endoplasmic reticulum membrane</location>
    </subcellularLocation>
</comment>
<feature type="transmembrane region" description="Helical" evidence="13">
    <location>
        <begin position="25"/>
        <end position="48"/>
    </location>
</feature>
<evidence type="ECO:0000256" key="9">
    <source>
        <dbReference type="ARBA" id="ARBA00022842"/>
    </source>
</evidence>